<accession>M0BS22</accession>
<keyword evidence="3" id="KW-0949">S-adenosyl-L-methionine</keyword>
<evidence type="ECO:0000256" key="2">
    <source>
        <dbReference type="ARBA" id="ARBA00022679"/>
    </source>
</evidence>
<evidence type="ECO:0000313" key="6">
    <source>
        <dbReference type="EMBL" id="ELZ13740.1"/>
    </source>
</evidence>
<dbReference type="AlphaFoldDB" id="M0BS22"/>
<organism evidence="6 7">
    <name type="scientific">Halovivax asiaticus JCM 14624</name>
    <dbReference type="NCBI Taxonomy" id="1227490"/>
    <lineage>
        <taxon>Archaea</taxon>
        <taxon>Methanobacteriati</taxon>
        <taxon>Methanobacteriota</taxon>
        <taxon>Stenosarchaea group</taxon>
        <taxon>Halobacteria</taxon>
        <taxon>Halobacteriales</taxon>
        <taxon>Natrialbaceae</taxon>
        <taxon>Halovivax</taxon>
    </lineage>
</organism>
<dbReference type="EC" id="2.1.1.113" evidence="3"/>
<dbReference type="GO" id="GO:0015667">
    <property type="term" value="F:site-specific DNA-methyltransferase (cytosine-N4-specific) activity"/>
    <property type="evidence" value="ECO:0007669"/>
    <property type="project" value="UniProtKB-EC"/>
</dbReference>
<comment type="catalytic activity">
    <reaction evidence="3">
        <text>a 2'-deoxycytidine in DNA + S-adenosyl-L-methionine = an N(4)-methyl-2'-deoxycytidine in DNA + S-adenosyl-L-homocysteine + H(+)</text>
        <dbReference type="Rhea" id="RHEA:16857"/>
        <dbReference type="Rhea" id="RHEA-COMP:11369"/>
        <dbReference type="Rhea" id="RHEA-COMP:13674"/>
        <dbReference type="ChEBI" id="CHEBI:15378"/>
        <dbReference type="ChEBI" id="CHEBI:57856"/>
        <dbReference type="ChEBI" id="CHEBI:59789"/>
        <dbReference type="ChEBI" id="CHEBI:85452"/>
        <dbReference type="ChEBI" id="CHEBI:137933"/>
        <dbReference type="EC" id="2.1.1.113"/>
    </reaction>
</comment>
<dbReference type="GO" id="GO:0003677">
    <property type="term" value="F:DNA binding"/>
    <property type="evidence" value="ECO:0007669"/>
    <property type="project" value="InterPro"/>
</dbReference>
<dbReference type="OrthoDB" id="38200at2157"/>
<dbReference type="InterPro" id="IPR002941">
    <property type="entry name" value="DNA_methylase_N4/N6"/>
</dbReference>
<evidence type="ECO:0000259" key="5">
    <source>
        <dbReference type="Pfam" id="PF01555"/>
    </source>
</evidence>
<dbReference type="Proteomes" id="UP000011560">
    <property type="component" value="Unassembled WGS sequence"/>
</dbReference>
<evidence type="ECO:0000256" key="3">
    <source>
        <dbReference type="RuleBase" id="RU362026"/>
    </source>
</evidence>
<protein>
    <recommendedName>
        <fullName evidence="3">Type II methyltransferase</fullName>
        <ecNumber evidence="3">2.1.1.113</ecNumber>
    </recommendedName>
    <alternativeName>
        <fullName evidence="3">N-4 cytosine-specific methyltransferase</fullName>
    </alternativeName>
</protein>
<keyword evidence="1 3" id="KW-0489">Methyltransferase</keyword>
<feature type="region of interest" description="Disordered" evidence="4">
    <location>
        <begin position="1"/>
        <end position="21"/>
    </location>
</feature>
<keyword evidence="7" id="KW-1185">Reference proteome</keyword>
<dbReference type="Pfam" id="PF01555">
    <property type="entry name" value="N6_N4_Mtase"/>
    <property type="match status" value="2"/>
</dbReference>
<dbReference type="PRINTS" id="PR00508">
    <property type="entry name" value="S21N4MTFRASE"/>
</dbReference>
<keyword evidence="3" id="KW-0680">Restriction system</keyword>
<gene>
    <name evidence="6" type="ORF">C479_02806</name>
</gene>
<keyword evidence="2" id="KW-0808">Transferase</keyword>
<comment type="similarity">
    <text evidence="3">Belongs to the N(4)/N(6)-methyltransferase family.</text>
</comment>
<dbReference type="GO" id="GO:0009307">
    <property type="term" value="P:DNA restriction-modification system"/>
    <property type="evidence" value="ECO:0007669"/>
    <property type="project" value="UniProtKB-KW"/>
</dbReference>
<name>M0BS22_9EURY</name>
<evidence type="ECO:0000313" key="7">
    <source>
        <dbReference type="Proteomes" id="UP000011560"/>
    </source>
</evidence>
<dbReference type="Gene3D" id="3.40.50.150">
    <property type="entry name" value="Vaccinia Virus protein VP39"/>
    <property type="match status" value="2"/>
</dbReference>
<evidence type="ECO:0000256" key="1">
    <source>
        <dbReference type="ARBA" id="ARBA00022603"/>
    </source>
</evidence>
<evidence type="ECO:0000256" key="4">
    <source>
        <dbReference type="SAM" id="MobiDB-lite"/>
    </source>
</evidence>
<sequence>MPTYRSFEYTHNDELPPGHTNEVRTPAALVEEYLTTYSDPGDTVLDIFAGYGTTLCVAERLDRVPFGVELESDRVAYIREHLDTPDHVRQGDVLELDASWFPACECCFTSPPFMEQSDTRNPFQNYAGESTYADYLDDIEAAFDRLGAVVGSGGHVLIDIVNMTYEGRVTPLAWDVADRVSNVFHFVGEDVITWQSDDRTDHNGTYGYGYDHSYVLVFQQTGA</sequence>
<feature type="domain" description="DNA methylase N-4/N-6" evidence="5">
    <location>
        <begin position="22"/>
        <end position="78"/>
    </location>
</feature>
<proteinExistence type="inferred from homology"/>
<dbReference type="SUPFAM" id="SSF53335">
    <property type="entry name" value="S-adenosyl-L-methionine-dependent methyltransferases"/>
    <property type="match status" value="2"/>
</dbReference>
<dbReference type="GO" id="GO:0008170">
    <property type="term" value="F:N-methyltransferase activity"/>
    <property type="evidence" value="ECO:0007669"/>
    <property type="project" value="InterPro"/>
</dbReference>
<reference evidence="6 7" key="1">
    <citation type="journal article" date="2014" name="PLoS Genet.">
        <title>Phylogenetically driven sequencing of extremely halophilic archaea reveals strategies for static and dynamic osmo-response.</title>
        <authorList>
            <person name="Becker E.A."/>
            <person name="Seitzer P.M."/>
            <person name="Tritt A."/>
            <person name="Larsen D."/>
            <person name="Krusor M."/>
            <person name="Yao A.I."/>
            <person name="Wu D."/>
            <person name="Madern D."/>
            <person name="Eisen J.A."/>
            <person name="Darling A.E."/>
            <person name="Facciotti M.T."/>
        </authorList>
    </citation>
    <scope>NUCLEOTIDE SEQUENCE [LARGE SCALE GENOMIC DNA]</scope>
    <source>
        <strain evidence="6 7">JCM 14624</strain>
    </source>
</reference>
<dbReference type="RefSeq" id="WP_007697505.1">
    <property type="nucleotide sequence ID" value="NZ_AOIQ01000006.1"/>
</dbReference>
<comment type="caution">
    <text evidence="6">The sequence shown here is derived from an EMBL/GenBank/DDBJ whole genome shotgun (WGS) entry which is preliminary data.</text>
</comment>
<dbReference type="InterPro" id="IPR029063">
    <property type="entry name" value="SAM-dependent_MTases_sf"/>
</dbReference>
<dbReference type="STRING" id="1227490.C479_02806"/>
<dbReference type="GO" id="GO:0032259">
    <property type="term" value="P:methylation"/>
    <property type="evidence" value="ECO:0007669"/>
    <property type="project" value="UniProtKB-KW"/>
</dbReference>
<dbReference type="InterPro" id="IPR001091">
    <property type="entry name" value="RM_Methyltransferase"/>
</dbReference>
<feature type="domain" description="DNA methylase N-4/N-6" evidence="5">
    <location>
        <begin position="106"/>
        <end position="221"/>
    </location>
</feature>
<dbReference type="EMBL" id="AOIQ01000006">
    <property type="protein sequence ID" value="ELZ13740.1"/>
    <property type="molecule type" value="Genomic_DNA"/>
</dbReference>